<feature type="region of interest" description="Disordered" evidence="6">
    <location>
        <begin position="67"/>
        <end position="102"/>
    </location>
</feature>
<accession>A0A3B6HZ67</accession>
<evidence type="ECO:0000256" key="1">
    <source>
        <dbReference type="ARBA" id="ARBA00004123"/>
    </source>
</evidence>
<dbReference type="PROSITE" id="PS51369">
    <property type="entry name" value="TCP"/>
    <property type="match status" value="1"/>
</dbReference>
<dbReference type="Gramene" id="TraesNOR4A03G02143370.1">
    <property type="protein sequence ID" value="TraesNOR4A03G02143370.1.CDS1"/>
    <property type="gene ID" value="TraesNOR4A03G02143370"/>
</dbReference>
<dbReference type="OrthoDB" id="1923470at2759"/>
<evidence type="ECO:0000313" key="9">
    <source>
        <dbReference type="Proteomes" id="UP000019116"/>
    </source>
</evidence>
<evidence type="ECO:0000256" key="3">
    <source>
        <dbReference type="ARBA" id="ARBA00023125"/>
    </source>
</evidence>
<dbReference type="InterPro" id="IPR005333">
    <property type="entry name" value="Transcription_factor_TCP"/>
</dbReference>
<dbReference type="KEGG" id="taes:123086718"/>
<dbReference type="Gramene" id="TraesCS4A02G222700.1">
    <property type="protein sequence ID" value="TraesCS4A02G222700.1.cds1"/>
    <property type="gene ID" value="TraesCS4A02G222700"/>
</dbReference>
<keyword evidence="3" id="KW-0238">DNA-binding</keyword>
<evidence type="ECO:0000256" key="4">
    <source>
        <dbReference type="ARBA" id="ARBA00023163"/>
    </source>
</evidence>
<dbReference type="PANTHER" id="PTHR31072:SF262">
    <property type="entry name" value="TRANSCRIPTION FACTOR PCF3"/>
    <property type="match status" value="1"/>
</dbReference>
<comment type="subcellular location">
    <subcellularLocation>
        <location evidence="1">Nucleus</location>
    </subcellularLocation>
</comment>
<dbReference type="Gramene" id="TraesSYM4A03G02149020.1">
    <property type="protein sequence ID" value="TraesSYM4A03G02149020.1.CDS1"/>
    <property type="gene ID" value="TraesSYM4A03G02149020"/>
</dbReference>
<feature type="region of interest" description="Disordered" evidence="6">
    <location>
        <begin position="240"/>
        <end position="269"/>
    </location>
</feature>
<dbReference type="Proteomes" id="UP000019116">
    <property type="component" value="Chromosome 4A"/>
</dbReference>
<feature type="region of interest" description="Disordered" evidence="6">
    <location>
        <begin position="1"/>
        <end position="32"/>
    </location>
</feature>
<dbReference type="Gramene" id="TraesCAD_scaffold_058448_01G000100.1">
    <property type="protein sequence ID" value="TraesCAD_scaffold_058448_01G000100.1"/>
    <property type="gene ID" value="TraesCAD_scaffold_058448_01G000100"/>
</dbReference>
<feature type="compositionally biased region" description="Polar residues" evidence="6">
    <location>
        <begin position="68"/>
        <end position="79"/>
    </location>
</feature>
<sequence>MDQQGAAPSSSTSTSTNSSRSTSDHPHHASAAAHHHPFYYAAAAATGATPPPPFMGSLAMVPAATPAGAQTANHSQSITVAEPPSEKKVAKRPTKDRHTKVDGRGRRIRMPALCAARVFQLTRELGHKTDGETVEWLLQQAEPAIVAATGTGTVPANFSTLAASLRPGASSRAAPFQHHLQHQPQHDVAAMLGFHGHHQHQLLPPPPQQQHHHQHPEAPQDPGAGEFMRKRYREADDLFKDTGRHQDPEGGGEPAQKPRPAPPPTAVSGAMWAVAPNSGAGAGGGAFWMQPAWAFGAGNTVQAPLQFISRSSFPGGMGDTNLGMLAGLNSCGRSTGGEQQQHQHQQQPQQEEEEGQPPEMDQHRRGSTSAGANGHEAGHSAASPQ</sequence>
<keyword evidence="9" id="KW-1185">Reference proteome</keyword>
<reference evidence="8" key="2">
    <citation type="submission" date="2018-10" db="UniProtKB">
        <authorList>
            <consortium name="EnsemblPlants"/>
        </authorList>
    </citation>
    <scope>IDENTIFICATION</scope>
</reference>
<evidence type="ECO:0000313" key="8">
    <source>
        <dbReference type="EnsemblPlants" id="TraesCS4A02G222700.1.cds1"/>
    </source>
</evidence>
<feature type="domain" description="TCP" evidence="7">
    <location>
        <begin position="94"/>
        <end position="148"/>
    </location>
</feature>
<organism evidence="8">
    <name type="scientific">Triticum aestivum</name>
    <name type="common">Wheat</name>
    <dbReference type="NCBI Taxonomy" id="4565"/>
    <lineage>
        <taxon>Eukaryota</taxon>
        <taxon>Viridiplantae</taxon>
        <taxon>Streptophyta</taxon>
        <taxon>Embryophyta</taxon>
        <taxon>Tracheophyta</taxon>
        <taxon>Spermatophyta</taxon>
        <taxon>Magnoliopsida</taxon>
        <taxon>Liliopsida</taxon>
        <taxon>Poales</taxon>
        <taxon>Poaceae</taxon>
        <taxon>BOP clade</taxon>
        <taxon>Pooideae</taxon>
        <taxon>Triticodae</taxon>
        <taxon>Triticeae</taxon>
        <taxon>Triticinae</taxon>
        <taxon>Triticum</taxon>
    </lineage>
</organism>
<keyword evidence="5" id="KW-0539">Nucleus</keyword>
<keyword evidence="4" id="KW-0804">Transcription</keyword>
<dbReference type="GeneID" id="123086718"/>
<feature type="region of interest" description="Disordered" evidence="6">
    <location>
        <begin position="198"/>
        <end position="225"/>
    </location>
</feature>
<gene>
    <name evidence="8" type="primary">LOC123086718</name>
</gene>
<dbReference type="GO" id="GO:0003700">
    <property type="term" value="F:DNA-binding transcription factor activity"/>
    <property type="evidence" value="ECO:0000318"/>
    <property type="project" value="GO_Central"/>
</dbReference>
<evidence type="ECO:0000256" key="6">
    <source>
        <dbReference type="SAM" id="MobiDB-lite"/>
    </source>
</evidence>
<dbReference type="Gramene" id="TraesJAG4A03G02122580.1">
    <property type="protein sequence ID" value="TraesJAG4A03G02122580.1.CDS1"/>
    <property type="gene ID" value="TraesJAG4A03G02122580"/>
</dbReference>
<keyword evidence="2" id="KW-0805">Transcription regulation</keyword>
<dbReference type="Gramene" id="TraesJUL4A03G02140600.1">
    <property type="protein sequence ID" value="TraesJUL4A03G02140600.1.CDS1"/>
    <property type="gene ID" value="TraesJUL4A03G02140600"/>
</dbReference>
<dbReference type="Gramene" id="TraesARI4A03G02159010.1">
    <property type="protein sequence ID" value="TraesARI4A03G02159010.1.CDS1"/>
    <property type="gene ID" value="TraesARI4A03G02159010"/>
</dbReference>
<dbReference type="Gramene" id="TraesLAC4A03G02075320.1">
    <property type="protein sequence ID" value="TraesLAC4A03G02075320.1.CDS1"/>
    <property type="gene ID" value="TraesLAC4A03G02075320"/>
</dbReference>
<protein>
    <recommendedName>
        <fullName evidence="7">TCP domain-containing protein</fullName>
    </recommendedName>
</protein>
<dbReference type="Gramene" id="TraesCLE_scaffold_070724_01G000100.1">
    <property type="protein sequence ID" value="TraesCLE_scaffold_070724_01G000100.1"/>
    <property type="gene ID" value="TraesCLE_scaffold_070724_01G000100"/>
</dbReference>
<proteinExistence type="predicted"/>
<feature type="compositionally biased region" description="Low complexity" evidence="6">
    <location>
        <begin position="9"/>
        <end position="21"/>
    </location>
</feature>
<dbReference type="Gramene" id="TraesWEE_scaffold_063586_01G000100.1">
    <property type="protein sequence ID" value="TraesWEE_scaffold_063586_01G000100.1"/>
    <property type="gene ID" value="TraesWEE_scaffold_063586_01G000100"/>
</dbReference>
<dbReference type="SMR" id="A0A3B6HZ67"/>
<dbReference type="PANTHER" id="PTHR31072">
    <property type="entry name" value="TRANSCRIPTION FACTOR TCP4-RELATED"/>
    <property type="match status" value="1"/>
</dbReference>
<dbReference type="Gramene" id="TraesSTA4A03G02118070.1">
    <property type="protein sequence ID" value="TraesSTA4A03G02118070.1.CDS1"/>
    <property type="gene ID" value="TraesSTA4A03G02118070"/>
</dbReference>
<dbReference type="STRING" id="4565.A0A3B6HZ67"/>
<dbReference type="RefSeq" id="XP_044364423.1">
    <property type="nucleotide sequence ID" value="XM_044508488.1"/>
</dbReference>
<dbReference type="Gramene" id="TraesCS4A03G0594100.1">
    <property type="protein sequence ID" value="TraesCS4A03G0594100.1.CDS1"/>
    <property type="gene ID" value="TraesCS4A03G0594100"/>
</dbReference>
<dbReference type="Pfam" id="PF03634">
    <property type="entry name" value="TCP"/>
    <property type="match status" value="1"/>
</dbReference>
<feature type="compositionally biased region" description="Low complexity" evidence="6">
    <location>
        <begin position="336"/>
        <end position="349"/>
    </location>
</feature>
<dbReference type="GO" id="GO:0005634">
    <property type="term" value="C:nucleus"/>
    <property type="evidence" value="ECO:0000318"/>
    <property type="project" value="GO_Central"/>
</dbReference>
<reference evidence="8" key="1">
    <citation type="submission" date="2018-08" db="EMBL/GenBank/DDBJ databases">
        <authorList>
            <person name="Rossello M."/>
        </authorList>
    </citation>
    <scope>NUCLEOTIDE SEQUENCE [LARGE SCALE GENOMIC DNA]</scope>
    <source>
        <strain evidence="8">cv. Chinese Spring</strain>
    </source>
</reference>
<dbReference type="InterPro" id="IPR017887">
    <property type="entry name" value="TF_TCP_subgr"/>
</dbReference>
<dbReference type="Gramene" id="TraesMAC4A03G02120880.1">
    <property type="protein sequence ID" value="TraesMAC4A03G02120880.1.CDS1"/>
    <property type="gene ID" value="TraesMAC4A03G02120880"/>
</dbReference>
<feature type="region of interest" description="Disordered" evidence="6">
    <location>
        <begin position="327"/>
        <end position="385"/>
    </location>
</feature>
<evidence type="ECO:0000256" key="5">
    <source>
        <dbReference type="ARBA" id="ARBA00023242"/>
    </source>
</evidence>
<feature type="compositionally biased region" description="Basic residues" evidence="6">
    <location>
        <begin position="89"/>
        <end position="98"/>
    </location>
</feature>
<dbReference type="GO" id="GO:0043565">
    <property type="term" value="F:sequence-specific DNA binding"/>
    <property type="evidence" value="ECO:0000318"/>
    <property type="project" value="GO_Central"/>
</dbReference>
<dbReference type="AlphaFoldDB" id="A0A3B6HZ67"/>
<name>A0A3B6HZ67_WHEAT</name>
<dbReference type="Gramene" id="TraesLDM4A03G02120090.1">
    <property type="protein sequence ID" value="TraesLDM4A03G02120090.1.CDS1"/>
    <property type="gene ID" value="TraesLDM4A03G02120090"/>
</dbReference>
<dbReference type="Gramene" id="TraesKAR4A01G0323860.1">
    <property type="protein sequence ID" value="cds.TraesKAR4A01G0323860.1"/>
    <property type="gene ID" value="TraesKAR4A01G0323860"/>
</dbReference>
<evidence type="ECO:0000259" key="7">
    <source>
        <dbReference type="PROSITE" id="PS51369"/>
    </source>
</evidence>
<evidence type="ECO:0000256" key="2">
    <source>
        <dbReference type="ARBA" id="ARBA00023015"/>
    </source>
</evidence>
<dbReference type="EnsemblPlants" id="TraesCS4A02G222700.1">
    <property type="protein sequence ID" value="TraesCS4A02G222700.1.cds1"/>
    <property type="gene ID" value="TraesCS4A02G222700"/>
</dbReference>
<dbReference type="Gramene" id="TraesPARA_EIv1.0_1250720.1">
    <property type="protein sequence ID" value="TraesPARA_EIv1.0_1250720.1.CDS1"/>
    <property type="gene ID" value="TraesPARA_EIv1.0_1250720"/>
</dbReference>
<dbReference type="OMA" id="TAPSAMW"/>